<dbReference type="EMBL" id="JEMT01022636">
    <property type="protein sequence ID" value="EXX64979.1"/>
    <property type="molecule type" value="Genomic_DNA"/>
</dbReference>
<dbReference type="AlphaFoldDB" id="A0A015KBW9"/>
<dbReference type="HOGENOM" id="CLU_2321620_0_0_1"/>
<comment type="caution">
    <text evidence="1">The sequence shown here is derived from an EMBL/GenBank/DDBJ whole genome shotgun (WGS) entry which is preliminary data.</text>
</comment>
<evidence type="ECO:0000313" key="1">
    <source>
        <dbReference type="EMBL" id="EXX64979.1"/>
    </source>
</evidence>
<protein>
    <submittedName>
        <fullName evidence="1">Uncharacterized protein</fullName>
    </submittedName>
</protein>
<sequence>MDIVTTGNLQKCKKCQKNLPLEAFINENTQQIKTCNICRHKATLQYKQSNQSNTEVGLLTLEEMSKQLFERILEINTNEYLTSRVDFNCNVSKIYSTMSNLYSSYSFNSTSSTTI</sequence>
<name>A0A015KBW9_RHIIW</name>
<evidence type="ECO:0000313" key="2">
    <source>
        <dbReference type="Proteomes" id="UP000022910"/>
    </source>
</evidence>
<dbReference type="Proteomes" id="UP000022910">
    <property type="component" value="Unassembled WGS sequence"/>
</dbReference>
<gene>
    <name evidence="1" type="ORF">RirG_137710</name>
</gene>
<dbReference type="OrthoDB" id="2452064at2759"/>
<keyword evidence="2" id="KW-1185">Reference proteome</keyword>
<proteinExistence type="predicted"/>
<organism evidence="1 2">
    <name type="scientific">Rhizophagus irregularis (strain DAOM 197198w)</name>
    <name type="common">Glomus intraradices</name>
    <dbReference type="NCBI Taxonomy" id="1432141"/>
    <lineage>
        <taxon>Eukaryota</taxon>
        <taxon>Fungi</taxon>
        <taxon>Fungi incertae sedis</taxon>
        <taxon>Mucoromycota</taxon>
        <taxon>Glomeromycotina</taxon>
        <taxon>Glomeromycetes</taxon>
        <taxon>Glomerales</taxon>
        <taxon>Glomeraceae</taxon>
        <taxon>Rhizophagus</taxon>
    </lineage>
</organism>
<reference evidence="1 2" key="1">
    <citation type="submission" date="2014-02" db="EMBL/GenBank/DDBJ databases">
        <title>Single nucleus genome sequencing reveals high similarity among nuclei of an endomycorrhizal fungus.</title>
        <authorList>
            <person name="Lin K."/>
            <person name="Geurts R."/>
            <person name="Zhang Z."/>
            <person name="Limpens E."/>
            <person name="Saunders D.G."/>
            <person name="Mu D."/>
            <person name="Pang E."/>
            <person name="Cao H."/>
            <person name="Cha H."/>
            <person name="Lin T."/>
            <person name="Zhou Q."/>
            <person name="Shang Y."/>
            <person name="Li Y."/>
            <person name="Ivanov S."/>
            <person name="Sharma T."/>
            <person name="Velzen R.V."/>
            <person name="Ruijter N.D."/>
            <person name="Aanen D.K."/>
            <person name="Win J."/>
            <person name="Kamoun S."/>
            <person name="Bisseling T."/>
            <person name="Huang S."/>
        </authorList>
    </citation>
    <scope>NUCLEOTIDE SEQUENCE [LARGE SCALE GENOMIC DNA]</scope>
    <source>
        <strain evidence="2">DAOM197198w</strain>
    </source>
</reference>
<accession>A0A015KBW9</accession>